<dbReference type="InterPro" id="IPR000086">
    <property type="entry name" value="NUDIX_hydrolase_dom"/>
</dbReference>
<evidence type="ECO:0000259" key="1">
    <source>
        <dbReference type="PROSITE" id="PS51462"/>
    </source>
</evidence>
<dbReference type="KEGG" id="tna:CTN_1209"/>
<evidence type="ECO:0000313" key="3">
    <source>
        <dbReference type="Proteomes" id="UP000000445"/>
    </source>
</evidence>
<dbReference type="PROSITE" id="PS51462">
    <property type="entry name" value="NUDIX"/>
    <property type="match status" value="1"/>
</dbReference>
<proteinExistence type="predicted"/>
<dbReference type="GO" id="GO:0016787">
    <property type="term" value="F:hydrolase activity"/>
    <property type="evidence" value="ECO:0007669"/>
    <property type="project" value="UniProtKB-KW"/>
</dbReference>
<accession>B9K8V2</accession>
<name>B9K8V2_THENN</name>
<reference evidence="2 3" key="1">
    <citation type="journal article" date="2009" name="Biosci. Biotechnol. Biochem.">
        <title>WeGAS: a web-based microbial genome annotation system.</title>
        <authorList>
            <person name="Lee D."/>
            <person name="Seo H."/>
            <person name="Park C."/>
            <person name="Park K."/>
        </authorList>
    </citation>
    <scope>NUCLEOTIDE SEQUENCE [LARGE SCALE GENOMIC DNA]</scope>
    <source>
        <strain evidence="3">ATCC 49049 / DSM 4359 / NBRC 107923 / NS-E</strain>
    </source>
</reference>
<dbReference type="InterPro" id="IPR015797">
    <property type="entry name" value="NUDIX_hydrolase-like_dom_sf"/>
</dbReference>
<evidence type="ECO:0000313" key="2">
    <source>
        <dbReference type="EMBL" id="ACM23385.1"/>
    </source>
</evidence>
<dbReference type="HOGENOM" id="CLU_115729_0_0_0"/>
<feature type="domain" description="Nudix hydrolase" evidence="1">
    <location>
        <begin position="54"/>
        <end position="192"/>
    </location>
</feature>
<keyword evidence="3" id="KW-1185">Reference proteome</keyword>
<dbReference type="Pfam" id="PF00293">
    <property type="entry name" value="NUDIX"/>
    <property type="match status" value="1"/>
</dbReference>
<dbReference type="SUPFAM" id="SSF55811">
    <property type="entry name" value="Nudix"/>
    <property type="match status" value="1"/>
</dbReference>
<keyword evidence="2" id="KW-0378">Hydrolase</keyword>
<gene>
    <name evidence="2" type="ordered locus">CTN_1209</name>
</gene>
<dbReference type="Gene3D" id="3.90.79.10">
    <property type="entry name" value="Nucleoside Triphosphate Pyrophosphohydrolase"/>
    <property type="match status" value="1"/>
</dbReference>
<sequence length="199" mass="23108">MKDEKILVVKTEDVYREFGKFEGFLKTSLGEFLDFLKRYGFFRKRMEAEYDESTKQVIPYVVILDGNRVLLTKRTTKQSEKRLHNLYSLGIGGHVREEDGKTPQEAFLKGLEREMNEEAEVELKELEFLGLINSSSTEVSRVHLGVLFAGKGRFVSMKEKDLFEWHLVEFDELGKYLGVMEGWSKIAANVLLNLFRPQN</sequence>
<dbReference type="eggNOG" id="COG4112">
    <property type="taxonomic scope" value="Bacteria"/>
</dbReference>
<organism evidence="2 3">
    <name type="scientific">Thermotoga neapolitana (strain ATCC 49049 / DSM 4359 / NBRC 107923 / NS-E)</name>
    <dbReference type="NCBI Taxonomy" id="309803"/>
    <lineage>
        <taxon>Bacteria</taxon>
        <taxon>Thermotogati</taxon>
        <taxon>Thermotogota</taxon>
        <taxon>Thermotogae</taxon>
        <taxon>Thermotogales</taxon>
        <taxon>Thermotogaceae</taxon>
        <taxon>Thermotoga</taxon>
    </lineage>
</organism>
<dbReference type="Proteomes" id="UP000000445">
    <property type="component" value="Chromosome"/>
</dbReference>
<dbReference type="RefSeq" id="WP_015919700.1">
    <property type="nucleotide sequence ID" value="NC_011978.1"/>
</dbReference>
<protein>
    <submittedName>
        <fullName evidence="2">NUDIX hydrolase</fullName>
    </submittedName>
</protein>
<dbReference type="STRING" id="309803.CTN_1209"/>
<dbReference type="EMBL" id="CP000916">
    <property type="protein sequence ID" value="ACM23385.1"/>
    <property type="molecule type" value="Genomic_DNA"/>
</dbReference>
<dbReference type="AlphaFoldDB" id="B9K8V2"/>